<dbReference type="InterPro" id="IPR001647">
    <property type="entry name" value="HTH_TetR"/>
</dbReference>
<dbReference type="GO" id="GO:0003700">
    <property type="term" value="F:DNA-binding transcription factor activity"/>
    <property type="evidence" value="ECO:0007669"/>
    <property type="project" value="TreeGrafter"/>
</dbReference>
<evidence type="ECO:0000256" key="2">
    <source>
        <dbReference type="ARBA" id="ARBA00023125"/>
    </source>
</evidence>
<keyword evidence="2" id="KW-0238">DNA-binding</keyword>
<dbReference type="PRINTS" id="PR00455">
    <property type="entry name" value="HTHTETR"/>
</dbReference>
<reference evidence="5" key="1">
    <citation type="submission" date="2018-06" db="EMBL/GenBank/DDBJ databases">
        <authorList>
            <person name="Zhirakovskaya E."/>
        </authorList>
    </citation>
    <scope>NUCLEOTIDE SEQUENCE</scope>
</reference>
<dbReference type="PANTHER" id="PTHR30055">
    <property type="entry name" value="HTH-TYPE TRANSCRIPTIONAL REGULATOR RUTR"/>
    <property type="match status" value="1"/>
</dbReference>
<dbReference type="PANTHER" id="PTHR30055:SF234">
    <property type="entry name" value="HTH-TYPE TRANSCRIPTIONAL REGULATOR BETI"/>
    <property type="match status" value="1"/>
</dbReference>
<name>A0A3B0R7Q4_9ZZZZ</name>
<gene>
    <name evidence="5" type="ORF">MNBD_ALPHA05-636</name>
</gene>
<evidence type="ECO:0000256" key="3">
    <source>
        <dbReference type="ARBA" id="ARBA00023163"/>
    </source>
</evidence>
<dbReference type="InterPro" id="IPR009057">
    <property type="entry name" value="Homeodomain-like_sf"/>
</dbReference>
<protein>
    <recommendedName>
        <fullName evidence="4">HTH tetR-type domain-containing protein</fullName>
    </recommendedName>
</protein>
<proteinExistence type="predicted"/>
<dbReference type="Pfam" id="PF17935">
    <property type="entry name" value="TetR_C_27"/>
    <property type="match status" value="1"/>
</dbReference>
<dbReference type="EMBL" id="UOEH01000003">
    <property type="protein sequence ID" value="VAV89230.1"/>
    <property type="molecule type" value="Genomic_DNA"/>
</dbReference>
<dbReference type="InterPro" id="IPR041478">
    <property type="entry name" value="TetR_C_27"/>
</dbReference>
<dbReference type="InterPro" id="IPR050109">
    <property type="entry name" value="HTH-type_TetR-like_transc_reg"/>
</dbReference>
<dbReference type="AlphaFoldDB" id="A0A3B0R7Q4"/>
<sequence>MPTTNLDETARQILAAASRRFLHYGYKKTTMSEIADDCNMSSGNLYRYFPSKLDIAEMFVRVLRGEQVANLRTVLDAPGRSPAQKVRDFFLLKFKLAYERFHDNAKAFELSSALILERPKVALEWENAEGQVLGEILSDGNADGSFAIDDVPAITKILQNAAYRFTSPAVFHESGEEVLAAELNGVIDLVLDGFAWRSAHRDHGKAAIASSRS</sequence>
<keyword evidence="3" id="KW-0804">Transcription</keyword>
<evidence type="ECO:0000259" key="4">
    <source>
        <dbReference type="PROSITE" id="PS50977"/>
    </source>
</evidence>
<dbReference type="GO" id="GO:0000976">
    <property type="term" value="F:transcription cis-regulatory region binding"/>
    <property type="evidence" value="ECO:0007669"/>
    <property type="project" value="TreeGrafter"/>
</dbReference>
<keyword evidence="1" id="KW-0805">Transcription regulation</keyword>
<dbReference type="Gene3D" id="1.10.357.10">
    <property type="entry name" value="Tetracycline Repressor, domain 2"/>
    <property type="match status" value="1"/>
</dbReference>
<accession>A0A3B0R7Q4</accession>
<dbReference type="Pfam" id="PF00440">
    <property type="entry name" value="TetR_N"/>
    <property type="match status" value="1"/>
</dbReference>
<organism evidence="5">
    <name type="scientific">hydrothermal vent metagenome</name>
    <dbReference type="NCBI Taxonomy" id="652676"/>
    <lineage>
        <taxon>unclassified sequences</taxon>
        <taxon>metagenomes</taxon>
        <taxon>ecological metagenomes</taxon>
    </lineage>
</organism>
<dbReference type="SUPFAM" id="SSF46689">
    <property type="entry name" value="Homeodomain-like"/>
    <property type="match status" value="1"/>
</dbReference>
<evidence type="ECO:0000313" key="5">
    <source>
        <dbReference type="EMBL" id="VAV89230.1"/>
    </source>
</evidence>
<feature type="domain" description="HTH tetR-type" evidence="4">
    <location>
        <begin position="7"/>
        <end position="67"/>
    </location>
</feature>
<dbReference type="PROSITE" id="PS50977">
    <property type="entry name" value="HTH_TETR_2"/>
    <property type="match status" value="1"/>
</dbReference>
<evidence type="ECO:0000256" key="1">
    <source>
        <dbReference type="ARBA" id="ARBA00023015"/>
    </source>
</evidence>